<proteinExistence type="predicted"/>
<dbReference type="EMBL" id="CM042061">
    <property type="protein sequence ID" value="KAI3673344.1"/>
    <property type="molecule type" value="Genomic_DNA"/>
</dbReference>
<gene>
    <name evidence="1" type="ORF">L6452_39461</name>
</gene>
<accession>A0ACB8XSY8</accession>
<sequence>MINNTYDDQERDIDIINHQKLSNISPISRPYSGFNNPRIVKVSRAFGGKDRHSKVLTVKGLRDRRIRLSVPTAIQLYHLQDQLGLNQPSKVIDWLLDVTKDDIDKLPPLQMTPEDFNRFHIPPKFKPQDFNSTQLALSPFFNALNNYDHNLINGVNHQRTNKGKEAMVEHNSCYDHSNLSLSRFGDHQQDHVNCYASIPPSLSSPIDPQLFSCFSSSTTLTPSFFPPYIMPNHFQFLSSSNSLVPVAPLNFIDHESTQEKVPFGLNMNFKVNSQRNDNG</sequence>
<name>A0ACB8XSY8_ARCLA</name>
<organism evidence="1 2">
    <name type="scientific">Arctium lappa</name>
    <name type="common">Greater burdock</name>
    <name type="synonym">Lappa major</name>
    <dbReference type="NCBI Taxonomy" id="4217"/>
    <lineage>
        <taxon>Eukaryota</taxon>
        <taxon>Viridiplantae</taxon>
        <taxon>Streptophyta</taxon>
        <taxon>Embryophyta</taxon>
        <taxon>Tracheophyta</taxon>
        <taxon>Spermatophyta</taxon>
        <taxon>Magnoliopsida</taxon>
        <taxon>eudicotyledons</taxon>
        <taxon>Gunneridae</taxon>
        <taxon>Pentapetalae</taxon>
        <taxon>asterids</taxon>
        <taxon>campanulids</taxon>
        <taxon>Asterales</taxon>
        <taxon>Asteraceae</taxon>
        <taxon>Carduoideae</taxon>
        <taxon>Cardueae</taxon>
        <taxon>Arctiinae</taxon>
        <taxon>Arctium</taxon>
    </lineage>
</organism>
<reference evidence="2" key="1">
    <citation type="journal article" date="2022" name="Mol. Ecol. Resour.">
        <title>The genomes of chicory, endive, great burdock and yacon provide insights into Asteraceae palaeo-polyploidization history and plant inulin production.</title>
        <authorList>
            <person name="Fan W."/>
            <person name="Wang S."/>
            <person name="Wang H."/>
            <person name="Wang A."/>
            <person name="Jiang F."/>
            <person name="Liu H."/>
            <person name="Zhao H."/>
            <person name="Xu D."/>
            <person name="Zhang Y."/>
        </authorList>
    </citation>
    <scope>NUCLEOTIDE SEQUENCE [LARGE SCALE GENOMIC DNA]</scope>
    <source>
        <strain evidence="2">cv. Niubang</strain>
    </source>
</reference>
<dbReference type="Proteomes" id="UP001055879">
    <property type="component" value="Linkage Group LG15"/>
</dbReference>
<reference evidence="1 2" key="2">
    <citation type="journal article" date="2022" name="Mol. Ecol. Resour.">
        <title>The genomes of chicory, endive, great burdock and yacon provide insights into Asteraceae paleo-polyploidization history and plant inulin production.</title>
        <authorList>
            <person name="Fan W."/>
            <person name="Wang S."/>
            <person name="Wang H."/>
            <person name="Wang A."/>
            <person name="Jiang F."/>
            <person name="Liu H."/>
            <person name="Zhao H."/>
            <person name="Xu D."/>
            <person name="Zhang Y."/>
        </authorList>
    </citation>
    <scope>NUCLEOTIDE SEQUENCE [LARGE SCALE GENOMIC DNA]</scope>
    <source>
        <strain evidence="2">cv. Niubang</strain>
    </source>
</reference>
<evidence type="ECO:0000313" key="1">
    <source>
        <dbReference type="EMBL" id="KAI3673344.1"/>
    </source>
</evidence>
<comment type="caution">
    <text evidence="1">The sequence shown here is derived from an EMBL/GenBank/DDBJ whole genome shotgun (WGS) entry which is preliminary data.</text>
</comment>
<keyword evidence="2" id="KW-1185">Reference proteome</keyword>
<evidence type="ECO:0000313" key="2">
    <source>
        <dbReference type="Proteomes" id="UP001055879"/>
    </source>
</evidence>
<protein>
    <submittedName>
        <fullName evidence="1">Uncharacterized protein</fullName>
    </submittedName>
</protein>